<dbReference type="GO" id="GO:0042796">
    <property type="term" value="P:snRNA transcription by RNA polymerase III"/>
    <property type="evidence" value="ECO:0007669"/>
    <property type="project" value="TreeGrafter"/>
</dbReference>
<accession>A0A0E0LVZ0</accession>
<dbReference type="GO" id="GO:0005634">
    <property type="term" value="C:nucleus"/>
    <property type="evidence" value="ECO:0007669"/>
    <property type="project" value="UniProtKB-SubCell"/>
</dbReference>
<dbReference type="eggNOG" id="KOG0048">
    <property type="taxonomic scope" value="Eukaryota"/>
</dbReference>
<evidence type="ECO:0000259" key="9">
    <source>
        <dbReference type="PROSITE" id="PS51294"/>
    </source>
</evidence>
<dbReference type="Pfam" id="PF13921">
    <property type="entry name" value="Myb_DNA-bind_6"/>
    <property type="match status" value="1"/>
</dbReference>
<dbReference type="GO" id="GO:0042795">
    <property type="term" value="P:snRNA transcription by RNA polymerase II"/>
    <property type="evidence" value="ECO:0007669"/>
    <property type="project" value="TreeGrafter"/>
</dbReference>
<feature type="region of interest" description="Disordered" evidence="7">
    <location>
        <begin position="92"/>
        <end position="163"/>
    </location>
</feature>
<dbReference type="Gene3D" id="1.10.10.60">
    <property type="entry name" value="Homeodomain-like"/>
    <property type="match status" value="1"/>
</dbReference>
<organism evidence="10">
    <name type="scientific">Oryza punctata</name>
    <name type="common">Red rice</name>
    <dbReference type="NCBI Taxonomy" id="4537"/>
    <lineage>
        <taxon>Eukaryota</taxon>
        <taxon>Viridiplantae</taxon>
        <taxon>Streptophyta</taxon>
        <taxon>Embryophyta</taxon>
        <taxon>Tracheophyta</taxon>
        <taxon>Spermatophyta</taxon>
        <taxon>Magnoliopsida</taxon>
        <taxon>Liliopsida</taxon>
        <taxon>Poales</taxon>
        <taxon>Poaceae</taxon>
        <taxon>BOP clade</taxon>
        <taxon>Oryzoideae</taxon>
        <taxon>Oryzeae</taxon>
        <taxon>Oryzinae</taxon>
        <taxon>Oryza</taxon>
    </lineage>
</organism>
<proteinExistence type="predicted"/>
<dbReference type="GO" id="GO:0019185">
    <property type="term" value="C:snRNA-activating protein complex"/>
    <property type="evidence" value="ECO:0007669"/>
    <property type="project" value="TreeGrafter"/>
</dbReference>
<dbReference type="EnsemblPlants" id="OPUNC08G16060.1">
    <property type="protein sequence ID" value="OPUNC08G16060.1"/>
    <property type="gene ID" value="OPUNC08G16060"/>
</dbReference>
<sequence>MGGVEADCDRIRGSWSPEDDEALRRLVERHGALNWTAIRREIPGRSGKSCRLRWCNQLSPQVKRRPFTAEEDAKLQWRLRRAAARCGCRVSVAMDVAPPATSSRSRGTIASRAAASKSHRAAGQSSSRTQSFSDAQNNDEDQQEDEEDDDDEQTEDDTEVQQD</sequence>
<evidence type="ECO:0000313" key="11">
    <source>
        <dbReference type="Proteomes" id="UP000026962"/>
    </source>
</evidence>
<evidence type="ECO:0000256" key="2">
    <source>
        <dbReference type="ARBA" id="ARBA00022737"/>
    </source>
</evidence>
<dbReference type="PANTHER" id="PTHR46621:SF1">
    <property type="entry name" value="SNRNA-ACTIVATING PROTEIN COMPLEX SUBUNIT 4"/>
    <property type="match status" value="1"/>
</dbReference>
<dbReference type="PROSITE" id="PS50090">
    <property type="entry name" value="MYB_LIKE"/>
    <property type="match status" value="1"/>
</dbReference>
<keyword evidence="4" id="KW-0238">DNA-binding</keyword>
<feature type="compositionally biased region" description="Polar residues" evidence="7">
    <location>
        <begin position="123"/>
        <end position="136"/>
    </location>
</feature>
<dbReference type="STRING" id="4537.A0A0E0LVZ0"/>
<dbReference type="OMA" id="TCTSAVH"/>
<protein>
    <submittedName>
        <fullName evidence="10">Uncharacterized protein</fullName>
    </submittedName>
</protein>
<dbReference type="Proteomes" id="UP000026962">
    <property type="component" value="Chromosome 8"/>
</dbReference>
<dbReference type="InterPro" id="IPR009057">
    <property type="entry name" value="Homeodomain-like_sf"/>
</dbReference>
<dbReference type="HOGENOM" id="CLU_1629739_0_0_1"/>
<dbReference type="SMART" id="SM00717">
    <property type="entry name" value="SANT"/>
    <property type="match status" value="1"/>
</dbReference>
<evidence type="ECO:0000259" key="8">
    <source>
        <dbReference type="PROSITE" id="PS50090"/>
    </source>
</evidence>
<evidence type="ECO:0000256" key="6">
    <source>
        <dbReference type="ARBA" id="ARBA00023242"/>
    </source>
</evidence>
<keyword evidence="3" id="KW-0805">Transcription regulation</keyword>
<keyword evidence="5" id="KW-0804">Transcription</keyword>
<evidence type="ECO:0000256" key="5">
    <source>
        <dbReference type="ARBA" id="ARBA00023163"/>
    </source>
</evidence>
<comment type="subcellular location">
    <subcellularLocation>
        <location evidence="1">Nucleus</location>
    </subcellularLocation>
</comment>
<dbReference type="AlphaFoldDB" id="A0A0E0LVZ0"/>
<dbReference type="InterPro" id="IPR001005">
    <property type="entry name" value="SANT/Myb"/>
</dbReference>
<keyword evidence="6" id="KW-0539">Nucleus</keyword>
<dbReference type="CDD" id="cd00167">
    <property type="entry name" value="SANT"/>
    <property type="match status" value="1"/>
</dbReference>
<reference evidence="10" key="1">
    <citation type="submission" date="2015-04" db="UniProtKB">
        <authorList>
            <consortium name="EnsemblPlants"/>
        </authorList>
    </citation>
    <scope>IDENTIFICATION</scope>
</reference>
<evidence type="ECO:0000256" key="3">
    <source>
        <dbReference type="ARBA" id="ARBA00023015"/>
    </source>
</evidence>
<evidence type="ECO:0000256" key="1">
    <source>
        <dbReference type="ARBA" id="ARBA00004123"/>
    </source>
</evidence>
<dbReference type="SUPFAM" id="SSF46689">
    <property type="entry name" value="Homeodomain-like"/>
    <property type="match status" value="1"/>
</dbReference>
<keyword evidence="2" id="KW-0677">Repeat</keyword>
<dbReference type="InterPro" id="IPR051575">
    <property type="entry name" value="Myb-like_DNA-bd"/>
</dbReference>
<keyword evidence="11" id="KW-1185">Reference proteome</keyword>
<reference evidence="10" key="2">
    <citation type="submission" date="2018-05" db="EMBL/GenBank/DDBJ databases">
        <title>OpunRS2 (Oryza punctata Reference Sequence Version 2).</title>
        <authorList>
            <person name="Zhang J."/>
            <person name="Kudrna D."/>
            <person name="Lee S."/>
            <person name="Talag J."/>
            <person name="Welchert J."/>
            <person name="Wing R.A."/>
        </authorList>
    </citation>
    <scope>NUCLEOTIDE SEQUENCE [LARGE SCALE GENOMIC DNA]</scope>
</reference>
<evidence type="ECO:0000256" key="4">
    <source>
        <dbReference type="ARBA" id="ARBA00023125"/>
    </source>
</evidence>
<dbReference type="GO" id="GO:0000978">
    <property type="term" value="F:RNA polymerase II cis-regulatory region sequence-specific DNA binding"/>
    <property type="evidence" value="ECO:0007669"/>
    <property type="project" value="TreeGrafter"/>
</dbReference>
<feature type="compositionally biased region" description="Acidic residues" evidence="7">
    <location>
        <begin position="137"/>
        <end position="163"/>
    </location>
</feature>
<dbReference type="FunFam" id="1.10.10.60:FF:000060">
    <property type="entry name" value="MYB transcription factor"/>
    <property type="match status" value="1"/>
</dbReference>
<dbReference type="PANTHER" id="PTHR46621">
    <property type="entry name" value="SNRNA-ACTIVATING PROTEIN COMPLEX SUBUNIT 4"/>
    <property type="match status" value="1"/>
</dbReference>
<dbReference type="InterPro" id="IPR017930">
    <property type="entry name" value="Myb_dom"/>
</dbReference>
<name>A0A0E0LVZ0_ORYPU</name>
<feature type="domain" description="HTH myb-type" evidence="9">
    <location>
        <begin position="7"/>
        <end position="62"/>
    </location>
</feature>
<dbReference type="Gramene" id="OPUNC08G16060.1">
    <property type="protein sequence ID" value="OPUNC08G16060.1"/>
    <property type="gene ID" value="OPUNC08G16060"/>
</dbReference>
<evidence type="ECO:0000313" key="10">
    <source>
        <dbReference type="EnsemblPlants" id="OPUNC08G16060.1"/>
    </source>
</evidence>
<dbReference type="PROSITE" id="PS51294">
    <property type="entry name" value="HTH_MYB"/>
    <property type="match status" value="1"/>
</dbReference>
<evidence type="ECO:0000256" key="7">
    <source>
        <dbReference type="SAM" id="MobiDB-lite"/>
    </source>
</evidence>
<feature type="domain" description="Myb-like" evidence="8">
    <location>
        <begin position="12"/>
        <end position="58"/>
    </location>
</feature>
<dbReference type="GO" id="GO:0001006">
    <property type="term" value="F:RNA polymerase III type 3 promoter sequence-specific DNA binding"/>
    <property type="evidence" value="ECO:0007669"/>
    <property type="project" value="TreeGrafter"/>
</dbReference>